<protein>
    <submittedName>
        <fullName evidence="3">Uncharacterized protein</fullName>
    </submittedName>
</protein>
<feature type="compositionally biased region" description="Low complexity" evidence="2">
    <location>
        <begin position="164"/>
        <end position="173"/>
    </location>
</feature>
<organism evidence="3 4">
    <name type="scientific">Abeliophyllum distichum</name>
    <dbReference type="NCBI Taxonomy" id="126358"/>
    <lineage>
        <taxon>Eukaryota</taxon>
        <taxon>Viridiplantae</taxon>
        <taxon>Streptophyta</taxon>
        <taxon>Embryophyta</taxon>
        <taxon>Tracheophyta</taxon>
        <taxon>Spermatophyta</taxon>
        <taxon>Magnoliopsida</taxon>
        <taxon>eudicotyledons</taxon>
        <taxon>Gunneridae</taxon>
        <taxon>Pentapetalae</taxon>
        <taxon>asterids</taxon>
        <taxon>lamiids</taxon>
        <taxon>Lamiales</taxon>
        <taxon>Oleaceae</taxon>
        <taxon>Forsythieae</taxon>
        <taxon>Abeliophyllum</taxon>
    </lineage>
</organism>
<sequence>MKPLDRYDCFVVFSHRDRGIPAHDHFKIPNCPTSNSGWKSRYFFVRPADGDFPFPIDWGVPLFEDFNNTPILTESEIDSLIILRAIAPLGRSMNDVLTDDSLVSTDMSADKFTEDFLEELARRNSRGQKKRRRDNSSVDPASSEANPAPDHQDSLFVDPSPAVQTTTAQATHTPETSRSHNRAPVDNRQLSNIRRPIEKVVEDCQAVVACLDWEVMSLRHAAFRKMHDQADKIEQTGRLLEEKSNDLLDCRRALSEKTELLNKRDARIAELESLMAEHEELLQQANHKAQSLEENIGRLERELTARRESAVEEYKCTDEYMTTVGMVGVRGREMAFRKSREWLIERHPTMDFSGAPFMPVDDEEDDED</sequence>
<evidence type="ECO:0000256" key="2">
    <source>
        <dbReference type="SAM" id="MobiDB-lite"/>
    </source>
</evidence>
<dbReference type="Proteomes" id="UP001604336">
    <property type="component" value="Unassembled WGS sequence"/>
</dbReference>
<evidence type="ECO:0000256" key="1">
    <source>
        <dbReference type="SAM" id="Coils"/>
    </source>
</evidence>
<evidence type="ECO:0000313" key="4">
    <source>
        <dbReference type="Proteomes" id="UP001604336"/>
    </source>
</evidence>
<dbReference type="AlphaFoldDB" id="A0ABD1PCH5"/>
<feature type="coiled-coil region" evidence="1">
    <location>
        <begin position="261"/>
        <end position="309"/>
    </location>
</feature>
<gene>
    <name evidence="3" type="ORF">Adt_44528</name>
</gene>
<feature type="region of interest" description="Disordered" evidence="2">
    <location>
        <begin position="123"/>
        <end position="190"/>
    </location>
</feature>
<feature type="compositionally biased region" description="Basic residues" evidence="2">
    <location>
        <begin position="123"/>
        <end position="133"/>
    </location>
</feature>
<keyword evidence="1" id="KW-0175">Coiled coil</keyword>
<accession>A0ABD1PCH5</accession>
<dbReference type="EMBL" id="JBFOLK010000014">
    <property type="protein sequence ID" value="KAL2461108.1"/>
    <property type="molecule type" value="Genomic_DNA"/>
</dbReference>
<reference evidence="4" key="1">
    <citation type="submission" date="2024-07" db="EMBL/GenBank/DDBJ databases">
        <title>Two chromosome-level genome assemblies of Korean endemic species Abeliophyllum distichum and Forsythia ovata (Oleaceae).</title>
        <authorList>
            <person name="Jang H."/>
        </authorList>
    </citation>
    <scope>NUCLEOTIDE SEQUENCE [LARGE SCALE GENOMIC DNA]</scope>
</reference>
<proteinExistence type="predicted"/>
<name>A0ABD1PCH5_9LAMI</name>
<comment type="caution">
    <text evidence="3">The sequence shown here is derived from an EMBL/GenBank/DDBJ whole genome shotgun (WGS) entry which is preliminary data.</text>
</comment>
<keyword evidence="4" id="KW-1185">Reference proteome</keyword>
<evidence type="ECO:0000313" key="3">
    <source>
        <dbReference type="EMBL" id="KAL2461108.1"/>
    </source>
</evidence>